<reference evidence="1" key="1">
    <citation type="submission" date="2009-01" db="EMBL/GenBank/DDBJ databases">
        <authorList>
            <person name="Fulton L."/>
            <person name="Clifton S."/>
            <person name="Chinwalla A.T."/>
            <person name="Mitreva M."/>
            <person name="Sodergren E."/>
            <person name="Weinstock G."/>
            <person name="Clifton S."/>
            <person name="Dooling D.J."/>
            <person name="Fulton B."/>
            <person name="Minx P."/>
            <person name="Pepin K.H."/>
            <person name="Johnson M."/>
            <person name="Bhonagiri V."/>
            <person name="Nash W.E."/>
            <person name="Mardis E.R."/>
            <person name="Wilson R.K."/>
        </authorList>
    </citation>
    <scope>NUCLEOTIDE SEQUENCE [LARGE SCALE GENOMIC DNA]</scope>
    <source>
        <strain evidence="1">ATCC 10379</strain>
    </source>
</reference>
<dbReference type="Proteomes" id="UP000006004">
    <property type="component" value="Unassembled WGS sequence"/>
</dbReference>
<proteinExistence type="predicted"/>
<name>C5NX25_9BACL</name>
<comment type="caution">
    <text evidence="1">The sequence shown here is derived from an EMBL/GenBank/DDBJ whole genome shotgun (WGS) entry which is preliminary data.</text>
</comment>
<sequence>MTKYKRNDKLIKVLKKDKINHFNEVNASKVFKKYKKTS</sequence>
<dbReference type="EMBL" id="ACDZ02000011">
    <property type="protein sequence ID" value="EER68276.1"/>
    <property type="molecule type" value="Genomic_DNA"/>
</dbReference>
<keyword evidence="2" id="KW-1185">Reference proteome</keyword>
<evidence type="ECO:0000313" key="1">
    <source>
        <dbReference type="EMBL" id="EER68276.1"/>
    </source>
</evidence>
<reference evidence="1" key="2">
    <citation type="submission" date="2009-06" db="EMBL/GenBank/DDBJ databases">
        <authorList>
            <person name="Sebastian Y."/>
            <person name="Madupu R."/>
            <person name="Durkin A.S."/>
            <person name="Torralba M."/>
            <person name="Methe B."/>
            <person name="Sutton G.G."/>
            <person name="Strausberg R.L."/>
            <person name="Nelson K.E."/>
        </authorList>
    </citation>
    <scope>NUCLEOTIDE SEQUENCE [LARGE SCALE GENOMIC DNA]</scope>
    <source>
        <strain evidence="1">ATCC 10379</strain>
    </source>
</reference>
<gene>
    <name evidence="1" type="ORF">GEMHA0001_1694</name>
</gene>
<protein>
    <submittedName>
        <fullName evidence="1">Uncharacterized protein</fullName>
    </submittedName>
</protein>
<dbReference type="AlphaFoldDB" id="C5NX25"/>
<organism evidence="1 2">
    <name type="scientific">Gemella haemolysans ATCC 10379</name>
    <dbReference type="NCBI Taxonomy" id="546270"/>
    <lineage>
        <taxon>Bacteria</taxon>
        <taxon>Bacillati</taxon>
        <taxon>Bacillota</taxon>
        <taxon>Bacilli</taxon>
        <taxon>Bacillales</taxon>
        <taxon>Gemellaceae</taxon>
        <taxon>Gemella</taxon>
    </lineage>
</organism>
<accession>C5NX25</accession>
<evidence type="ECO:0000313" key="2">
    <source>
        <dbReference type="Proteomes" id="UP000006004"/>
    </source>
</evidence>